<feature type="coiled-coil region" evidence="1">
    <location>
        <begin position="72"/>
        <end position="153"/>
    </location>
</feature>
<dbReference type="AlphaFoldDB" id="A0A383CPM3"/>
<name>A0A383CPM3_9ZZZZ</name>
<reference evidence="2" key="1">
    <citation type="submission" date="2018-05" db="EMBL/GenBank/DDBJ databases">
        <authorList>
            <person name="Lanie J.A."/>
            <person name="Ng W.-L."/>
            <person name="Kazmierczak K.M."/>
            <person name="Andrzejewski T.M."/>
            <person name="Davidsen T.M."/>
            <person name="Wayne K.J."/>
            <person name="Tettelin H."/>
            <person name="Glass J.I."/>
            <person name="Rusch D."/>
            <person name="Podicherti R."/>
            <person name="Tsui H.-C.T."/>
            <person name="Winkler M.E."/>
        </authorList>
    </citation>
    <scope>NUCLEOTIDE SEQUENCE</scope>
</reference>
<dbReference type="EMBL" id="UINC01210569">
    <property type="protein sequence ID" value="SVE34091.1"/>
    <property type="molecule type" value="Genomic_DNA"/>
</dbReference>
<sequence length="178" mass="20194">MAPDSKEQPLDVRKVLEKSASKTTLQELAKKGIKRVKVLDEGAITKMINEALERTLATRTNIVSKEDRTKIVAASRKELDNLMKEFKEAKDVNELMQKDKEGLAAEIENLQQQSQVQRKYTDEIGKQRYDEGKATAKKELSEVKAQLAEARKEGGEEARIAQQAVIEEIRNQAKNREE</sequence>
<gene>
    <name evidence="2" type="ORF">METZ01_LOCUS486945</name>
</gene>
<organism evidence="2">
    <name type="scientific">marine metagenome</name>
    <dbReference type="NCBI Taxonomy" id="408172"/>
    <lineage>
        <taxon>unclassified sequences</taxon>
        <taxon>metagenomes</taxon>
        <taxon>ecological metagenomes</taxon>
    </lineage>
</organism>
<evidence type="ECO:0000256" key="1">
    <source>
        <dbReference type="SAM" id="Coils"/>
    </source>
</evidence>
<accession>A0A383CPM3</accession>
<feature type="non-terminal residue" evidence="2">
    <location>
        <position position="178"/>
    </location>
</feature>
<keyword evidence="1" id="KW-0175">Coiled coil</keyword>
<evidence type="ECO:0000313" key="2">
    <source>
        <dbReference type="EMBL" id="SVE34091.1"/>
    </source>
</evidence>
<protein>
    <submittedName>
        <fullName evidence="2">Uncharacterized protein</fullName>
    </submittedName>
</protein>
<proteinExistence type="predicted"/>